<evidence type="ECO:0000313" key="2">
    <source>
        <dbReference type="EMBL" id="RAJ35687.1"/>
    </source>
</evidence>
<dbReference type="AlphaFoldDB" id="A0A327TCW9"/>
<name>A0A327TCW9_9SPHI</name>
<reference evidence="2 3" key="1">
    <citation type="submission" date="2018-06" db="EMBL/GenBank/DDBJ databases">
        <title>Genomic Encyclopedia of Archaeal and Bacterial Type Strains, Phase II (KMG-II): from individual species to whole genera.</title>
        <authorList>
            <person name="Goeker M."/>
        </authorList>
    </citation>
    <scope>NUCLEOTIDE SEQUENCE [LARGE SCALE GENOMIC DNA]</scope>
    <source>
        <strain evidence="2 3">DSM 14825</strain>
    </source>
</reference>
<dbReference type="OrthoDB" id="769809at2"/>
<dbReference type="RefSeq" id="WP_111632533.1">
    <property type="nucleotide sequence ID" value="NZ_QLLR01000002.1"/>
</dbReference>
<proteinExistence type="predicted"/>
<evidence type="ECO:0008006" key="4">
    <source>
        <dbReference type="Google" id="ProtNLM"/>
    </source>
</evidence>
<accession>A0A327TCW9</accession>
<evidence type="ECO:0000256" key="1">
    <source>
        <dbReference type="SAM" id="SignalP"/>
    </source>
</evidence>
<feature type="signal peptide" evidence="1">
    <location>
        <begin position="1"/>
        <end position="17"/>
    </location>
</feature>
<dbReference type="EMBL" id="QLLR01000002">
    <property type="protein sequence ID" value="RAJ35687.1"/>
    <property type="molecule type" value="Genomic_DNA"/>
</dbReference>
<evidence type="ECO:0000313" key="3">
    <source>
        <dbReference type="Proteomes" id="UP000249754"/>
    </source>
</evidence>
<keyword evidence="1" id="KW-0732">Signal</keyword>
<organism evidence="2 3">
    <name type="scientific">Pedobacter cryoconitis</name>
    <dbReference type="NCBI Taxonomy" id="188932"/>
    <lineage>
        <taxon>Bacteria</taxon>
        <taxon>Pseudomonadati</taxon>
        <taxon>Bacteroidota</taxon>
        <taxon>Sphingobacteriia</taxon>
        <taxon>Sphingobacteriales</taxon>
        <taxon>Sphingobacteriaceae</taxon>
        <taxon>Pedobacter</taxon>
    </lineage>
</organism>
<comment type="caution">
    <text evidence="2">The sequence shown here is derived from an EMBL/GenBank/DDBJ whole genome shotgun (WGS) entry which is preliminary data.</text>
</comment>
<protein>
    <recommendedName>
        <fullName evidence="4">DUF4468 domain-containing protein</fullName>
    </recommendedName>
</protein>
<gene>
    <name evidence="2" type="ORF">LY11_00933</name>
</gene>
<feature type="chain" id="PRO_5016248968" description="DUF4468 domain-containing protein" evidence="1">
    <location>
        <begin position="18"/>
        <end position="200"/>
    </location>
</feature>
<sequence length="200" mass="22976">MKRLLFLIFLFPFILRAQTDTVNTFVFPGIQDSIPGTSLILKNNILLFQKVYSSALNKEELASALRSFLPTVNSFELSDVTNQTTYQLKGKISNYFVNFLKYGDGYRGVAYLIYFPLNADVLIQIKDKKYRVTISNLIVQQYYESSIINKDNAALESFLTKDDRSKIQKSNKLMKTAQYINYELTTSFDLNSTAKVTDDF</sequence>
<dbReference type="Proteomes" id="UP000249754">
    <property type="component" value="Unassembled WGS sequence"/>
</dbReference>